<protein>
    <submittedName>
        <fullName evidence="2">Uncharacterized protein</fullName>
    </submittedName>
</protein>
<sequence length="155" mass="17729">MLDHGKHDSSKAKRDQHTEGESQLLRECHTTSDIESDDDQCLFTKRKDNKVEYPQRILVSELVNYGYSEWLQISNIIKSHKGIHAHELKLALTLMINKFKNLNMIPPQDLGSSSTPKPPSVLSRIRMRRSKQVSFLVPFGCVYINNSFTSRISSA</sequence>
<name>A0AA35YLW2_LACSI</name>
<proteinExistence type="predicted"/>
<keyword evidence="3" id="KW-1185">Reference proteome</keyword>
<organism evidence="2 3">
    <name type="scientific">Lactuca saligna</name>
    <name type="common">Willowleaf lettuce</name>
    <dbReference type="NCBI Taxonomy" id="75948"/>
    <lineage>
        <taxon>Eukaryota</taxon>
        <taxon>Viridiplantae</taxon>
        <taxon>Streptophyta</taxon>
        <taxon>Embryophyta</taxon>
        <taxon>Tracheophyta</taxon>
        <taxon>Spermatophyta</taxon>
        <taxon>Magnoliopsida</taxon>
        <taxon>eudicotyledons</taxon>
        <taxon>Gunneridae</taxon>
        <taxon>Pentapetalae</taxon>
        <taxon>asterids</taxon>
        <taxon>campanulids</taxon>
        <taxon>Asterales</taxon>
        <taxon>Asteraceae</taxon>
        <taxon>Cichorioideae</taxon>
        <taxon>Cichorieae</taxon>
        <taxon>Lactucinae</taxon>
        <taxon>Lactuca</taxon>
    </lineage>
</organism>
<dbReference type="EMBL" id="OX465079">
    <property type="protein sequence ID" value="CAI9276458.1"/>
    <property type="molecule type" value="Genomic_DNA"/>
</dbReference>
<evidence type="ECO:0000256" key="1">
    <source>
        <dbReference type="SAM" id="MobiDB-lite"/>
    </source>
</evidence>
<feature type="region of interest" description="Disordered" evidence="1">
    <location>
        <begin position="1"/>
        <end position="31"/>
    </location>
</feature>
<evidence type="ECO:0000313" key="3">
    <source>
        <dbReference type="Proteomes" id="UP001177003"/>
    </source>
</evidence>
<dbReference type="Proteomes" id="UP001177003">
    <property type="component" value="Chromosome 3"/>
</dbReference>
<gene>
    <name evidence="2" type="ORF">LSALG_LOCUS16433</name>
</gene>
<evidence type="ECO:0000313" key="2">
    <source>
        <dbReference type="EMBL" id="CAI9276458.1"/>
    </source>
</evidence>
<reference evidence="2" key="1">
    <citation type="submission" date="2023-04" db="EMBL/GenBank/DDBJ databases">
        <authorList>
            <person name="Vijverberg K."/>
            <person name="Xiong W."/>
            <person name="Schranz E."/>
        </authorList>
    </citation>
    <scope>NUCLEOTIDE SEQUENCE</scope>
</reference>
<dbReference type="AlphaFoldDB" id="A0AA35YLW2"/>
<accession>A0AA35YLW2</accession>